<sequence length="296" mass="33429">MEHAPVFPRPKLALLLLFPTFVILTLFLYYPTIKTFFLSFYQVQFLGLSKFFVGLENYQTLFTDSEYLRIFRNTAVFVTATVFLSMSAGLALSMLANTKVRGWRIYRLLLIWPYALPPAVAGVIFLFMFSAQVGIVNYFTEMLFGIKPDWLSTPALAMSVVVLAASWKALGYNVVFYLAALQNLPGDVLEAATIDGASAWQRFWKITFPMLSPMTLFLLIMNTISAFFDSFAFVDLLTKGGPAGSTTVLIYSIYRDGFEYFKTGFAAAQSVFLFAIVVILTVLQFRISKKKVHYAR</sequence>
<keyword evidence="5 7" id="KW-1133">Transmembrane helix</keyword>
<feature type="transmembrane region" description="Helical" evidence="7">
    <location>
        <begin position="265"/>
        <end position="287"/>
    </location>
</feature>
<accession>A0A6P1ZM85</accession>
<dbReference type="SUPFAM" id="SSF161098">
    <property type="entry name" value="MetI-like"/>
    <property type="match status" value="1"/>
</dbReference>
<dbReference type="PROSITE" id="PS50928">
    <property type="entry name" value="ABC_TM1"/>
    <property type="match status" value="1"/>
</dbReference>
<keyword evidence="2 7" id="KW-0813">Transport</keyword>
<gene>
    <name evidence="9" type="ORF">DQK91_07590</name>
</gene>
<feature type="transmembrane region" description="Helical" evidence="7">
    <location>
        <begin position="12"/>
        <end position="30"/>
    </location>
</feature>
<evidence type="ECO:0000256" key="4">
    <source>
        <dbReference type="ARBA" id="ARBA00022692"/>
    </source>
</evidence>
<evidence type="ECO:0000256" key="6">
    <source>
        <dbReference type="ARBA" id="ARBA00023136"/>
    </source>
</evidence>
<proteinExistence type="inferred from homology"/>
<evidence type="ECO:0000259" key="8">
    <source>
        <dbReference type="PROSITE" id="PS50928"/>
    </source>
</evidence>
<keyword evidence="3" id="KW-1003">Cell membrane</keyword>
<keyword evidence="4 7" id="KW-0812">Transmembrane</keyword>
<evidence type="ECO:0000313" key="9">
    <source>
        <dbReference type="EMBL" id="TVM35246.1"/>
    </source>
</evidence>
<dbReference type="PANTHER" id="PTHR30193:SF37">
    <property type="entry name" value="INNER MEMBRANE ABC TRANSPORTER PERMEASE PROTEIN YCJO"/>
    <property type="match status" value="1"/>
</dbReference>
<evidence type="ECO:0000256" key="3">
    <source>
        <dbReference type="ARBA" id="ARBA00022475"/>
    </source>
</evidence>
<keyword evidence="6 7" id="KW-0472">Membrane</keyword>
<dbReference type="EMBL" id="QMIF01000003">
    <property type="protein sequence ID" value="TVM35246.1"/>
    <property type="molecule type" value="Genomic_DNA"/>
</dbReference>
<dbReference type="InterPro" id="IPR051393">
    <property type="entry name" value="ABC_transporter_permease"/>
</dbReference>
<evidence type="ECO:0000256" key="7">
    <source>
        <dbReference type="RuleBase" id="RU363032"/>
    </source>
</evidence>
<comment type="caution">
    <text evidence="9">The sequence shown here is derived from an EMBL/GenBank/DDBJ whole genome shotgun (WGS) entry which is preliminary data.</text>
</comment>
<dbReference type="InterPro" id="IPR035906">
    <property type="entry name" value="MetI-like_sf"/>
</dbReference>
<dbReference type="InterPro" id="IPR000515">
    <property type="entry name" value="MetI-like"/>
</dbReference>
<feature type="transmembrane region" description="Helical" evidence="7">
    <location>
        <begin position="75"/>
        <end position="96"/>
    </location>
</feature>
<feature type="transmembrane region" description="Helical" evidence="7">
    <location>
        <begin position="155"/>
        <end position="179"/>
    </location>
</feature>
<dbReference type="PANTHER" id="PTHR30193">
    <property type="entry name" value="ABC TRANSPORTER PERMEASE PROTEIN"/>
    <property type="match status" value="1"/>
</dbReference>
<dbReference type="AlphaFoldDB" id="A0A6P1ZM85"/>
<dbReference type="Gene3D" id="1.10.3720.10">
    <property type="entry name" value="MetI-like"/>
    <property type="match status" value="1"/>
</dbReference>
<feature type="transmembrane region" description="Helical" evidence="7">
    <location>
        <begin position="108"/>
        <end position="135"/>
    </location>
</feature>
<comment type="similarity">
    <text evidence="7">Belongs to the binding-protein-dependent transport system permease family.</text>
</comment>
<dbReference type="GO" id="GO:0005886">
    <property type="term" value="C:plasma membrane"/>
    <property type="evidence" value="ECO:0007669"/>
    <property type="project" value="UniProtKB-SubCell"/>
</dbReference>
<comment type="subcellular location">
    <subcellularLocation>
        <location evidence="1 7">Cell membrane</location>
        <topology evidence="1 7">Multi-pass membrane protein</topology>
    </subcellularLocation>
</comment>
<dbReference type="RefSeq" id="WP_144234806.1">
    <property type="nucleotide sequence ID" value="NZ_QMIF01000003.1"/>
</dbReference>
<evidence type="ECO:0000313" key="10">
    <source>
        <dbReference type="Proteomes" id="UP000434052"/>
    </source>
</evidence>
<dbReference type="OrthoDB" id="9785347at2"/>
<dbReference type="Proteomes" id="UP000434052">
    <property type="component" value="Unassembled WGS sequence"/>
</dbReference>
<name>A0A6P1ZM85_9BACT</name>
<evidence type="ECO:0000256" key="1">
    <source>
        <dbReference type="ARBA" id="ARBA00004651"/>
    </source>
</evidence>
<reference evidence="9 10" key="1">
    <citation type="submission" date="2018-06" db="EMBL/GenBank/DDBJ databases">
        <title>Complete genome of Desulfovibrio marinus P48SEP.</title>
        <authorList>
            <person name="Crispim J.S."/>
            <person name="Vidigal P.M.P."/>
            <person name="Silva L.C.F."/>
            <person name="Araujo L.C."/>
            <person name="Laguardia C.N."/>
            <person name="Dias R.S."/>
            <person name="Sousa M.P."/>
            <person name="Paula S.O."/>
            <person name="Silva C."/>
        </authorList>
    </citation>
    <scope>NUCLEOTIDE SEQUENCE [LARGE SCALE GENOMIC DNA]</scope>
    <source>
        <strain evidence="9 10">P48SEP</strain>
    </source>
</reference>
<dbReference type="GO" id="GO:0055085">
    <property type="term" value="P:transmembrane transport"/>
    <property type="evidence" value="ECO:0007669"/>
    <property type="project" value="InterPro"/>
</dbReference>
<feature type="domain" description="ABC transmembrane type-1" evidence="8">
    <location>
        <begin position="71"/>
        <end position="284"/>
    </location>
</feature>
<organism evidence="9 10">
    <name type="scientific">Oceanidesulfovibrio marinus</name>
    <dbReference type="NCBI Taxonomy" id="370038"/>
    <lineage>
        <taxon>Bacteria</taxon>
        <taxon>Pseudomonadati</taxon>
        <taxon>Thermodesulfobacteriota</taxon>
        <taxon>Desulfovibrionia</taxon>
        <taxon>Desulfovibrionales</taxon>
        <taxon>Desulfovibrionaceae</taxon>
        <taxon>Oceanidesulfovibrio</taxon>
    </lineage>
</organism>
<dbReference type="CDD" id="cd06261">
    <property type="entry name" value="TM_PBP2"/>
    <property type="match status" value="1"/>
</dbReference>
<evidence type="ECO:0000256" key="2">
    <source>
        <dbReference type="ARBA" id="ARBA00022448"/>
    </source>
</evidence>
<dbReference type="Pfam" id="PF00528">
    <property type="entry name" value="BPD_transp_1"/>
    <property type="match status" value="1"/>
</dbReference>
<evidence type="ECO:0000256" key="5">
    <source>
        <dbReference type="ARBA" id="ARBA00022989"/>
    </source>
</evidence>
<protein>
    <submittedName>
        <fullName evidence="9">Sugar ABC transporter permease</fullName>
    </submittedName>
</protein>
<feature type="transmembrane region" description="Helical" evidence="7">
    <location>
        <begin position="208"/>
        <end position="228"/>
    </location>
</feature>